<evidence type="ECO:0000313" key="1">
    <source>
        <dbReference type="EMBL" id="MQL68599.1"/>
    </source>
</evidence>
<dbReference type="AlphaFoldDB" id="A0A843TJ27"/>
<protein>
    <submittedName>
        <fullName evidence="1">Uncharacterized protein</fullName>
    </submittedName>
</protein>
<sequence length="185" mass="20698">MEWSLLMLGMGRRRLSLSRSGRDGEVCRDPNRCAVFKQAGQTELSQALLDQGRSYCGSVKQFGIPAEFSSRFRREDVARSGGNAAPCMDCVFFVKWYRRGLVIFLDTLTLRESLPHFRELGPESLKVPGMGLQGLDLTSVTARLRVMCPSGGTIVFVFQWWYLEVVGFTIGVACGGVMTDLYHQQ</sequence>
<comment type="caution">
    <text evidence="1">The sequence shown here is derived from an EMBL/GenBank/DDBJ whole genome shotgun (WGS) entry which is preliminary data.</text>
</comment>
<keyword evidence="2" id="KW-1185">Reference proteome</keyword>
<dbReference type="EMBL" id="NMUH01000017">
    <property type="protein sequence ID" value="MQL68599.1"/>
    <property type="molecule type" value="Genomic_DNA"/>
</dbReference>
<accession>A0A843TJ27</accession>
<reference evidence="1" key="1">
    <citation type="submission" date="2017-07" db="EMBL/GenBank/DDBJ databases">
        <title>Taro Niue Genome Assembly and Annotation.</title>
        <authorList>
            <person name="Atibalentja N."/>
            <person name="Keating K."/>
            <person name="Fields C.J."/>
        </authorList>
    </citation>
    <scope>NUCLEOTIDE SEQUENCE</scope>
    <source>
        <strain evidence="1">Niue_2</strain>
        <tissue evidence="1">Leaf</tissue>
    </source>
</reference>
<gene>
    <name evidence="1" type="ORF">Taro_000883</name>
</gene>
<evidence type="ECO:0000313" key="2">
    <source>
        <dbReference type="Proteomes" id="UP000652761"/>
    </source>
</evidence>
<dbReference type="Proteomes" id="UP000652761">
    <property type="component" value="Unassembled WGS sequence"/>
</dbReference>
<organism evidence="1 2">
    <name type="scientific">Colocasia esculenta</name>
    <name type="common">Wild taro</name>
    <name type="synonym">Arum esculentum</name>
    <dbReference type="NCBI Taxonomy" id="4460"/>
    <lineage>
        <taxon>Eukaryota</taxon>
        <taxon>Viridiplantae</taxon>
        <taxon>Streptophyta</taxon>
        <taxon>Embryophyta</taxon>
        <taxon>Tracheophyta</taxon>
        <taxon>Spermatophyta</taxon>
        <taxon>Magnoliopsida</taxon>
        <taxon>Liliopsida</taxon>
        <taxon>Araceae</taxon>
        <taxon>Aroideae</taxon>
        <taxon>Colocasieae</taxon>
        <taxon>Colocasia</taxon>
    </lineage>
</organism>
<proteinExistence type="predicted"/>
<name>A0A843TJ27_COLES</name>